<evidence type="ECO:0000256" key="1">
    <source>
        <dbReference type="ARBA" id="ARBA00004496"/>
    </source>
</evidence>
<dbReference type="RefSeq" id="WP_144686778.1">
    <property type="nucleotide sequence ID" value="NZ_VLLC01000054.1"/>
</dbReference>
<evidence type="ECO:0000313" key="7">
    <source>
        <dbReference type="Proteomes" id="UP000318307"/>
    </source>
</evidence>
<protein>
    <recommendedName>
        <fullName evidence="5">CRISPR type III-B/RAMP module-associated protein Cmr5</fullName>
    </recommendedName>
</protein>
<keyword evidence="7" id="KW-1185">Reference proteome</keyword>
<dbReference type="OrthoDB" id="5422347at2"/>
<keyword evidence="3" id="KW-0963">Cytoplasm</keyword>
<dbReference type="Proteomes" id="UP000318307">
    <property type="component" value="Unassembled WGS sequence"/>
</dbReference>
<name>A0A562R1F5_9BACT</name>
<dbReference type="AlphaFoldDB" id="A0A562R1F5"/>
<gene>
    <name evidence="6" type="ORF">LZ24_03319</name>
</gene>
<dbReference type="Pfam" id="PF09701">
    <property type="entry name" value="Cas_Cmr5"/>
    <property type="match status" value="1"/>
</dbReference>
<dbReference type="NCBIfam" id="TIGR01881">
    <property type="entry name" value="cas_Cmr5"/>
    <property type="match status" value="1"/>
</dbReference>
<dbReference type="GO" id="GO:0051607">
    <property type="term" value="P:defense response to virus"/>
    <property type="evidence" value="ECO:0007669"/>
    <property type="project" value="UniProtKB-KW"/>
</dbReference>
<dbReference type="EMBL" id="VLLC01000054">
    <property type="protein sequence ID" value="TWI62867.1"/>
    <property type="molecule type" value="Genomic_DNA"/>
</dbReference>
<dbReference type="InterPro" id="IPR023101">
    <property type="entry name" value="AF1862-like_dom_sf"/>
</dbReference>
<comment type="caution">
    <text evidence="6">The sequence shown here is derived from an EMBL/GenBank/DDBJ whole genome shotgun (WGS) entry which is preliminary data.</text>
</comment>
<evidence type="ECO:0000256" key="3">
    <source>
        <dbReference type="ARBA" id="ARBA00022490"/>
    </source>
</evidence>
<sequence>MLKNQKYSDAVFFSINGLANEDKMTAKRYKSLCKRSGGIFRTVGLVQFVTFIEAKGKKEKHYAWLSEHLRTEMDKVGALKSKGTEDYLANIRRLNLPEYMQASRNMLTLLQWHKRIGEILIEGTADDTEGE</sequence>
<evidence type="ECO:0000256" key="5">
    <source>
        <dbReference type="ARBA" id="ARBA00030001"/>
    </source>
</evidence>
<evidence type="ECO:0000313" key="6">
    <source>
        <dbReference type="EMBL" id="TWI62867.1"/>
    </source>
</evidence>
<dbReference type="Gene3D" id="1.10.520.30">
    <property type="entry name" value="AF1862-like domain"/>
    <property type="match status" value="1"/>
</dbReference>
<reference evidence="6 7" key="1">
    <citation type="submission" date="2019-07" db="EMBL/GenBank/DDBJ databases">
        <title>Genome sequencing of 100 strains of the haloalkaliphilic chemolithoautotrophic sulfur-oxidizing bacterium Thioalkalivibrio.</title>
        <authorList>
            <person name="Muyzer G."/>
        </authorList>
    </citation>
    <scope>NUCLEOTIDE SEQUENCE [LARGE SCALE GENOMIC DNA]</scope>
    <source>
        <strain evidence="6 7">ASO4-4</strain>
    </source>
</reference>
<accession>A0A562R1F5</accession>
<dbReference type="GO" id="GO:0005737">
    <property type="term" value="C:cytoplasm"/>
    <property type="evidence" value="ECO:0007669"/>
    <property type="project" value="UniProtKB-SubCell"/>
</dbReference>
<evidence type="ECO:0000256" key="4">
    <source>
        <dbReference type="ARBA" id="ARBA00023118"/>
    </source>
</evidence>
<organism evidence="6 7">
    <name type="scientific">Desulfobotulus alkaliphilus</name>
    <dbReference type="NCBI Taxonomy" id="622671"/>
    <lineage>
        <taxon>Bacteria</taxon>
        <taxon>Pseudomonadati</taxon>
        <taxon>Thermodesulfobacteriota</taxon>
        <taxon>Desulfobacteria</taxon>
        <taxon>Desulfobacterales</taxon>
        <taxon>Desulfobacteraceae</taxon>
        <taxon>Desulfobotulus</taxon>
    </lineage>
</organism>
<comment type="subcellular location">
    <subcellularLocation>
        <location evidence="1">Cytoplasm</location>
    </subcellularLocation>
</comment>
<dbReference type="InterPro" id="IPR010160">
    <property type="entry name" value="CRISPR-assoc_prot_Cmr5"/>
</dbReference>
<keyword evidence="4" id="KW-0051">Antiviral defense</keyword>
<evidence type="ECO:0000256" key="2">
    <source>
        <dbReference type="ARBA" id="ARBA00006161"/>
    </source>
</evidence>
<proteinExistence type="inferred from homology"/>
<comment type="similarity">
    <text evidence="2">Belongs to the CRISPR system Cmr5 family.</text>
</comment>
<dbReference type="SUPFAM" id="SSF158568">
    <property type="entry name" value="AF1862-like"/>
    <property type="match status" value="1"/>
</dbReference>